<dbReference type="Proteomes" id="UP000103309">
    <property type="component" value="Segment"/>
</dbReference>
<evidence type="ECO:0000256" key="1">
    <source>
        <dbReference type="SAM" id="MobiDB-lite"/>
    </source>
</evidence>
<proteinExistence type="predicted"/>
<feature type="compositionally biased region" description="Basic residues" evidence="1">
    <location>
        <begin position="28"/>
        <end position="43"/>
    </location>
</feature>
<feature type="region of interest" description="Disordered" evidence="1">
    <location>
        <begin position="17"/>
        <end position="43"/>
    </location>
</feature>
<accession>F1AXG0</accession>
<evidence type="ECO:0000313" key="3">
    <source>
        <dbReference type="Proteomes" id="UP000103309"/>
    </source>
</evidence>
<organism evidence="2 3">
    <name type="scientific">Orf virus</name>
    <name type="common">ORFV</name>
    <dbReference type="NCBI Taxonomy" id="10258"/>
    <lineage>
        <taxon>Viruses</taxon>
        <taxon>Varidnaviria</taxon>
        <taxon>Bamfordvirae</taxon>
        <taxon>Nucleocytoviricota</taxon>
        <taxon>Pokkesviricetes</taxon>
        <taxon>Chitovirales</taxon>
        <taxon>Poxviridae</taxon>
        <taxon>Chordopoxvirinae</taxon>
        <taxon>Parapoxvirus</taxon>
        <taxon>Parapoxvirus orf</taxon>
    </lineage>
</organism>
<dbReference type="EMBL" id="HM133903">
    <property type="protein sequence ID" value="ADY76826.1"/>
    <property type="molecule type" value="Genomic_DNA"/>
</dbReference>
<organismHost>
    <name type="scientific">Ovis aries</name>
    <name type="common">Sheep</name>
    <dbReference type="NCBI Taxonomy" id="9940"/>
</organismHost>
<evidence type="ECO:0000313" key="2">
    <source>
        <dbReference type="EMBL" id="ADY76826.1"/>
    </source>
</evidence>
<organismHost>
    <name type="scientific">Capra hircus</name>
    <name type="common">Goat</name>
    <dbReference type="NCBI Taxonomy" id="9925"/>
</organismHost>
<protein>
    <submittedName>
        <fullName evidence="2">PP263</fullName>
    </submittedName>
</protein>
<feature type="compositionally biased region" description="Basic and acidic residues" evidence="1">
    <location>
        <begin position="17"/>
        <end position="26"/>
    </location>
</feature>
<sequence length="146" mass="16808">MCRRRCPGSAACRQRAEGAHRADSGRGVRNRHRARARGGGRRRGPYPYKIFNDMLVFMQPSLENSEFKNEIKRRLARILLIPTTIARRPQLLRKSLLRAPCHFNGATGASGRRCPRRCRMISATTRDRLRRAQKRLTSSAWTCAKY</sequence>
<name>F1AXG0_ORFV</name>
<reference evidence="2 3" key="1">
    <citation type="submission" date="2010-04" db="EMBL/GenBank/DDBJ databases">
        <title>Novel immune-modulators identified by a rapid, functional screen of the Parapox virus genome.</title>
        <authorList>
            <person name="McGuire M.J."/>
            <person name="Sykes K.F."/>
            <person name="Johnston S.A."/>
        </authorList>
    </citation>
    <scope>NUCLEOTIDE SEQUENCE [LARGE SCALE GENOMIC DNA]</scope>
    <source>
        <strain evidence="2">D1701</strain>
    </source>
</reference>
<organismHost>
    <name type="scientific">Homo sapiens</name>
    <name type="common">Human</name>
    <dbReference type="NCBI Taxonomy" id="9606"/>
</organismHost>